<feature type="transmembrane region" description="Helical" evidence="6">
    <location>
        <begin position="100"/>
        <end position="119"/>
    </location>
</feature>
<dbReference type="Proteomes" id="UP000829685">
    <property type="component" value="Unassembled WGS sequence"/>
</dbReference>
<dbReference type="Pfam" id="PF07690">
    <property type="entry name" value="MFS_1"/>
    <property type="match status" value="1"/>
</dbReference>
<feature type="transmembrane region" description="Helical" evidence="6">
    <location>
        <begin position="297"/>
        <end position="318"/>
    </location>
</feature>
<sequence length="503" mass="54109">MNGHSADSAPGSDGSGSTETSPLLNGNSERSTVVQHQRRVIVVLFTMFFLLEFGAGLLLPGSSAALEQKICDERYSNIAPIDRDCKSPDVQGQFAVLKGWQTMLDCVPGLIVAVPFGILSNKWGRHRVLSLAFTGITLGLAFLVTVLYFDVLPANLILVSPVFMLLGGGPAVITAMLYTSIADITPVSARAPIFLQLSALFILSEIGSGPLAGLILLKSTWGLIGLASVFYVLATATTFLLPDTLSISKITTTHDGSREDQSGDATASSTSTLQESLRRISEGVHEIRSFLKGHGRAIVMMFCYVFVALSKVVQLMLLQYTTKRYHWTWSKASFLLTIRSIVSLVVLIVVLPALTQLLTVRYKVGVIRRDVWITRVTGLAGVLGSLLIAFASTPDILILGLVTFAIHGGMTAVLRSLLSNMVEPRHLGTMNSLLGILEMIALMLGAPALFSSFRLGLELSGDWIGLPFICAAAMIAFSTIIVFVLPVRASKGHVDLLSTEDEL</sequence>
<feature type="transmembrane region" description="Helical" evidence="6">
    <location>
        <begin position="221"/>
        <end position="241"/>
    </location>
</feature>
<dbReference type="PANTHER" id="PTHR23507:SF1">
    <property type="entry name" value="FI18259P1-RELATED"/>
    <property type="match status" value="1"/>
</dbReference>
<dbReference type="GO" id="GO:0016020">
    <property type="term" value="C:membrane"/>
    <property type="evidence" value="ECO:0007669"/>
    <property type="project" value="UniProtKB-SubCell"/>
</dbReference>
<accession>A0A9Q0AJ41</accession>
<dbReference type="Gene3D" id="1.20.1250.20">
    <property type="entry name" value="MFS general substrate transporter like domains"/>
    <property type="match status" value="1"/>
</dbReference>
<name>A0A9Q0AJ41_9PEZI</name>
<keyword evidence="3 6" id="KW-1133">Transmembrane helix</keyword>
<feature type="transmembrane region" description="Helical" evidence="6">
    <location>
        <begin position="463"/>
        <end position="485"/>
    </location>
</feature>
<evidence type="ECO:0000256" key="4">
    <source>
        <dbReference type="ARBA" id="ARBA00023136"/>
    </source>
</evidence>
<feature type="transmembrane region" description="Helical" evidence="6">
    <location>
        <begin position="372"/>
        <end position="390"/>
    </location>
</feature>
<evidence type="ECO:0008006" key="9">
    <source>
        <dbReference type="Google" id="ProtNLM"/>
    </source>
</evidence>
<evidence type="ECO:0000256" key="1">
    <source>
        <dbReference type="ARBA" id="ARBA00004141"/>
    </source>
</evidence>
<feature type="region of interest" description="Disordered" evidence="5">
    <location>
        <begin position="1"/>
        <end position="30"/>
    </location>
</feature>
<dbReference type="SUPFAM" id="SSF103473">
    <property type="entry name" value="MFS general substrate transporter"/>
    <property type="match status" value="1"/>
</dbReference>
<evidence type="ECO:0000313" key="8">
    <source>
        <dbReference type="Proteomes" id="UP000829685"/>
    </source>
</evidence>
<dbReference type="InterPro" id="IPR036259">
    <property type="entry name" value="MFS_trans_sf"/>
</dbReference>
<comment type="subcellular location">
    <subcellularLocation>
        <location evidence="1">Membrane</location>
        <topology evidence="1">Multi-pass membrane protein</topology>
    </subcellularLocation>
</comment>
<feature type="transmembrane region" description="Helical" evidence="6">
    <location>
        <begin position="155"/>
        <end position="181"/>
    </location>
</feature>
<gene>
    <name evidence="7" type="ORF">JX265_013045</name>
</gene>
<evidence type="ECO:0000256" key="6">
    <source>
        <dbReference type="SAM" id="Phobius"/>
    </source>
</evidence>
<dbReference type="AlphaFoldDB" id="A0A9Q0AJ41"/>
<dbReference type="EMBL" id="JAFIMR010000062">
    <property type="protein sequence ID" value="KAI1852192.1"/>
    <property type="molecule type" value="Genomic_DNA"/>
</dbReference>
<feature type="transmembrane region" description="Helical" evidence="6">
    <location>
        <begin position="131"/>
        <end position="149"/>
    </location>
</feature>
<dbReference type="PANTHER" id="PTHR23507">
    <property type="entry name" value="ZGC:174356"/>
    <property type="match status" value="1"/>
</dbReference>
<feature type="compositionally biased region" description="Polar residues" evidence="5">
    <location>
        <begin position="18"/>
        <end position="30"/>
    </location>
</feature>
<keyword evidence="4 6" id="KW-0472">Membrane</keyword>
<organism evidence="7 8">
    <name type="scientific">Neoarthrinium moseri</name>
    <dbReference type="NCBI Taxonomy" id="1658444"/>
    <lineage>
        <taxon>Eukaryota</taxon>
        <taxon>Fungi</taxon>
        <taxon>Dikarya</taxon>
        <taxon>Ascomycota</taxon>
        <taxon>Pezizomycotina</taxon>
        <taxon>Sordariomycetes</taxon>
        <taxon>Xylariomycetidae</taxon>
        <taxon>Amphisphaeriales</taxon>
        <taxon>Apiosporaceae</taxon>
        <taxon>Neoarthrinium</taxon>
    </lineage>
</organism>
<feature type="compositionally biased region" description="Polar residues" evidence="5">
    <location>
        <begin position="263"/>
        <end position="273"/>
    </location>
</feature>
<feature type="compositionally biased region" description="Low complexity" evidence="5">
    <location>
        <begin position="1"/>
        <end position="17"/>
    </location>
</feature>
<protein>
    <recommendedName>
        <fullName evidence="9">MFS transporter</fullName>
    </recommendedName>
</protein>
<proteinExistence type="predicted"/>
<feature type="transmembrane region" description="Helical" evidence="6">
    <location>
        <begin position="40"/>
        <end position="59"/>
    </location>
</feature>
<evidence type="ECO:0000256" key="2">
    <source>
        <dbReference type="ARBA" id="ARBA00022692"/>
    </source>
</evidence>
<comment type="caution">
    <text evidence="7">The sequence shown here is derived from an EMBL/GenBank/DDBJ whole genome shotgun (WGS) entry which is preliminary data.</text>
</comment>
<keyword evidence="2 6" id="KW-0812">Transmembrane</keyword>
<dbReference type="InterPro" id="IPR011701">
    <property type="entry name" value="MFS"/>
</dbReference>
<evidence type="ECO:0000256" key="5">
    <source>
        <dbReference type="SAM" id="MobiDB-lite"/>
    </source>
</evidence>
<evidence type="ECO:0000313" key="7">
    <source>
        <dbReference type="EMBL" id="KAI1852192.1"/>
    </source>
</evidence>
<evidence type="ECO:0000256" key="3">
    <source>
        <dbReference type="ARBA" id="ARBA00022989"/>
    </source>
</evidence>
<feature type="transmembrane region" description="Helical" evidence="6">
    <location>
        <begin position="338"/>
        <end position="360"/>
    </location>
</feature>
<reference evidence="7" key="1">
    <citation type="submission" date="2021-03" db="EMBL/GenBank/DDBJ databases">
        <title>Revisited historic fungal species revealed as producer of novel bioactive compounds through whole genome sequencing and comparative genomics.</title>
        <authorList>
            <person name="Vignolle G.A."/>
            <person name="Hochenegger N."/>
            <person name="Mach R.L."/>
            <person name="Mach-Aigner A.R."/>
            <person name="Javad Rahimi M."/>
            <person name="Salim K.A."/>
            <person name="Chan C.M."/>
            <person name="Lim L.B.L."/>
            <person name="Cai F."/>
            <person name="Druzhinina I.S."/>
            <person name="U'Ren J.M."/>
            <person name="Derntl C."/>
        </authorList>
    </citation>
    <scope>NUCLEOTIDE SEQUENCE</scope>
    <source>
        <strain evidence="7">TUCIM 5799</strain>
    </source>
</reference>
<feature type="transmembrane region" description="Helical" evidence="6">
    <location>
        <begin position="430"/>
        <end position="451"/>
    </location>
</feature>
<feature type="region of interest" description="Disordered" evidence="5">
    <location>
        <begin position="253"/>
        <end position="273"/>
    </location>
</feature>
<dbReference type="GO" id="GO:0022857">
    <property type="term" value="F:transmembrane transporter activity"/>
    <property type="evidence" value="ECO:0007669"/>
    <property type="project" value="InterPro"/>
</dbReference>
<keyword evidence="8" id="KW-1185">Reference proteome</keyword>
<feature type="transmembrane region" description="Helical" evidence="6">
    <location>
        <begin position="396"/>
        <end position="418"/>
    </location>
</feature>
<feature type="transmembrane region" description="Helical" evidence="6">
    <location>
        <begin position="193"/>
        <end position="215"/>
    </location>
</feature>